<protein>
    <submittedName>
        <fullName evidence="2">Uncharacterized protein</fullName>
    </submittedName>
</protein>
<sequence>MDCKSRAQKHRYVDMELEEEDYDAIIKKSVLGSTLNFRKGNRRWTALISFSLGLPLVLSAAYKIFTGGRVNTTIETNSGIYGLSATTGFDDFTSCATLMVNATLPFVSSTAHPEVCENLHLNDASTILSDFAYGYNTTGTALAAQLRCTAIVAALFWSRLRAYCGISYNPSGFMQEERKQLQYHVNDSAPKSDLMLHQPKLLAFVLLIKPILALVF</sequence>
<proteinExistence type="predicted"/>
<name>A0A6A6DP99_9PEZI</name>
<gene>
    <name evidence="2" type="ORF">K469DRAFT_693343</name>
</gene>
<evidence type="ECO:0000256" key="1">
    <source>
        <dbReference type="SAM" id="Phobius"/>
    </source>
</evidence>
<keyword evidence="1" id="KW-0472">Membrane</keyword>
<accession>A0A6A6DP99</accession>
<reference evidence="2" key="1">
    <citation type="journal article" date="2020" name="Stud. Mycol.">
        <title>101 Dothideomycetes genomes: a test case for predicting lifestyles and emergence of pathogens.</title>
        <authorList>
            <person name="Haridas S."/>
            <person name="Albert R."/>
            <person name="Binder M."/>
            <person name="Bloem J."/>
            <person name="Labutti K."/>
            <person name="Salamov A."/>
            <person name="Andreopoulos B."/>
            <person name="Baker S."/>
            <person name="Barry K."/>
            <person name="Bills G."/>
            <person name="Bluhm B."/>
            <person name="Cannon C."/>
            <person name="Castanera R."/>
            <person name="Culley D."/>
            <person name="Daum C."/>
            <person name="Ezra D."/>
            <person name="Gonzalez J."/>
            <person name="Henrissat B."/>
            <person name="Kuo A."/>
            <person name="Liang C."/>
            <person name="Lipzen A."/>
            <person name="Lutzoni F."/>
            <person name="Magnuson J."/>
            <person name="Mondo S."/>
            <person name="Nolan M."/>
            <person name="Ohm R."/>
            <person name="Pangilinan J."/>
            <person name="Park H.-J."/>
            <person name="Ramirez L."/>
            <person name="Alfaro M."/>
            <person name="Sun H."/>
            <person name="Tritt A."/>
            <person name="Yoshinaga Y."/>
            <person name="Zwiers L.-H."/>
            <person name="Turgeon B."/>
            <person name="Goodwin S."/>
            <person name="Spatafora J."/>
            <person name="Crous P."/>
            <person name="Grigoriev I."/>
        </authorList>
    </citation>
    <scope>NUCLEOTIDE SEQUENCE</scope>
    <source>
        <strain evidence="2">CBS 207.26</strain>
    </source>
</reference>
<feature type="transmembrane region" description="Helical" evidence="1">
    <location>
        <begin position="44"/>
        <end position="65"/>
    </location>
</feature>
<organism evidence="2 3">
    <name type="scientific">Zopfia rhizophila CBS 207.26</name>
    <dbReference type="NCBI Taxonomy" id="1314779"/>
    <lineage>
        <taxon>Eukaryota</taxon>
        <taxon>Fungi</taxon>
        <taxon>Dikarya</taxon>
        <taxon>Ascomycota</taxon>
        <taxon>Pezizomycotina</taxon>
        <taxon>Dothideomycetes</taxon>
        <taxon>Dothideomycetes incertae sedis</taxon>
        <taxon>Zopfiaceae</taxon>
        <taxon>Zopfia</taxon>
    </lineage>
</organism>
<evidence type="ECO:0000313" key="3">
    <source>
        <dbReference type="Proteomes" id="UP000800200"/>
    </source>
</evidence>
<keyword evidence="3" id="KW-1185">Reference proteome</keyword>
<dbReference type="EMBL" id="ML994659">
    <property type="protein sequence ID" value="KAF2180182.1"/>
    <property type="molecule type" value="Genomic_DNA"/>
</dbReference>
<evidence type="ECO:0000313" key="2">
    <source>
        <dbReference type="EMBL" id="KAF2180182.1"/>
    </source>
</evidence>
<keyword evidence="1" id="KW-1133">Transmembrane helix</keyword>
<dbReference type="Proteomes" id="UP000800200">
    <property type="component" value="Unassembled WGS sequence"/>
</dbReference>
<dbReference type="OrthoDB" id="5420013at2759"/>
<dbReference type="AlphaFoldDB" id="A0A6A6DP99"/>
<keyword evidence="1" id="KW-0812">Transmembrane</keyword>